<accession>A0A239BTZ5</accession>
<feature type="transmembrane region" description="Helical" evidence="2">
    <location>
        <begin position="57"/>
        <end position="78"/>
    </location>
</feature>
<gene>
    <name evidence="3" type="ORF">SAMN06296052_102146</name>
</gene>
<evidence type="ECO:0000256" key="1">
    <source>
        <dbReference type="SAM" id="MobiDB-lite"/>
    </source>
</evidence>
<evidence type="ECO:0000256" key="2">
    <source>
        <dbReference type="SAM" id="Phobius"/>
    </source>
</evidence>
<name>A0A239BTZ5_9BACT</name>
<keyword evidence="2" id="KW-0472">Membrane</keyword>
<dbReference type="Proteomes" id="UP000198432">
    <property type="component" value="Unassembled WGS sequence"/>
</dbReference>
<feature type="region of interest" description="Disordered" evidence="1">
    <location>
        <begin position="1"/>
        <end position="26"/>
    </location>
</feature>
<dbReference type="RefSeq" id="WP_089317629.1">
    <property type="nucleotide sequence ID" value="NZ_FZOQ01000002.1"/>
</dbReference>
<protein>
    <submittedName>
        <fullName evidence="3">Uncharacterized protein</fullName>
    </submittedName>
</protein>
<organism evidence="3 4">
    <name type="scientific">Pontibacter ummariensis</name>
    <dbReference type="NCBI Taxonomy" id="1610492"/>
    <lineage>
        <taxon>Bacteria</taxon>
        <taxon>Pseudomonadati</taxon>
        <taxon>Bacteroidota</taxon>
        <taxon>Cytophagia</taxon>
        <taxon>Cytophagales</taxon>
        <taxon>Hymenobacteraceae</taxon>
        <taxon>Pontibacter</taxon>
    </lineage>
</organism>
<reference evidence="4" key="1">
    <citation type="submission" date="2017-06" db="EMBL/GenBank/DDBJ databases">
        <authorList>
            <person name="Varghese N."/>
            <person name="Submissions S."/>
        </authorList>
    </citation>
    <scope>NUCLEOTIDE SEQUENCE [LARGE SCALE GENOMIC DNA]</scope>
    <source>
        <strain evidence="4">NKM1</strain>
    </source>
</reference>
<keyword evidence="2" id="KW-1133">Transmembrane helix</keyword>
<evidence type="ECO:0000313" key="4">
    <source>
        <dbReference type="Proteomes" id="UP000198432"/>
    </source>
</evidence>
<feature type="compositionally biased region" description="Basic and acidic residues" evidence="1">
    <location>
        <begin position="1"/>
        <end position="14"/>
    </location>
</feature>
<keyword evidence="2" id="KW-0812">Transmembrane</keyword>
<dbReference type="EMBL" id="FZOQ01000002">
    <property type="protein sequence ID" value="SNS10898.1"/>
    <property type="molecule type" value="Genomic_DNA"/>
</dbReference>
<dbReference type="AlphaFoldDB" id="A0A239BTZ5"/>
<proteinExistence type="predicted"/>
<keyword evidence="4" id="KW-1185">Reference proteome</keyword>
<evidence type="ECO:0000313" key="3">
    <source>
        <dbReference type="EMBL" id="SNS10898.1"/>
    </source>
</evidence>
<sequence>MRPEDIDKLFKERLGNSTPPPPGDLWNRLQQRMEEEKEAKPLLLFPTQEQEKKRSFMWVYSSVAATLSLLLTVGVVFYNVKTGTPEISETLTKEERLQLQEAPAFKIPVPEETVAGIEEAKESAPPEKNFNTEATAAKSVASKQVAALDKPKAEAETGTKVLQNSRPTKQVKHSRTKAITQPALAVNKPEVANKATEAVQEPAAQPTATVSLAEAKTANADLNAAPVEITIKRSVASPASVAEAEQPSGIDKKAKLAKNIFKQVRNLANGEGVELSELGIRADRIALETQIGKQKISKVIQL</sequence>
<dbReference type="OrthoDB" id="849204at2"/>